<evidence type="ECO:0000259" key="1">
    <source>
        <dbReference type="Pfam" id="PF05161"/>
    </source>
</evidence>
<dbReference type="PANTHER" id="PTHR12227:SF0">
    <property type="entry name" value="GLYCERATE KINASE"/>
    <property type="match status" value="1"/>
</dbReference>
<dbReference type="Gene3D" id="3.40.50.10180">
    <property type="entry name" value="Glycerate kinase, MOFRL-like N-terminal domain"/>
    <property type="match status" value="1"/>
</dbReference>
<dbReference type="InterPro" id="IPR025286">
    <property type="entry name" value="MOFRL_assoc_dom"/>
</dbReference>
<dbReference type="GO" id="GO:0005737">
    <property type="term" value="C:cytoplasm"/>
    <property type="evidence" value="ECO:0007669"/>
    <property type="project" value="TreeGrafter"/>
</dbReference>
<dbReference type="InterPro" id="IPR007835">
    <property type="entry name" value="MOFRL"/>
</dbReference>
<evidence type="ECO:0000259" key="2">
    <source>
        <dbReference type="Pfam" id="PF13660"/>
    </source>
</evidence>
<feature type="domain" description="MOFRL-associated" evidence="2">
    <location>
        <begin position="12"/>
        <end position="228"/>
    </location>
</feature>
<dbReference type="GO" id="GO:0008887">
    <property type="term" value="F:glycerate kinase activity"/>
    <property type="evidence" value="ECO:0007669"/>
    <property type="project" value="InterPro"/>
</dbReference>
<keyword evidence="3" id="KW-0418">Kinase</keyword>
<dbReference type="InterPro" id="IPR038614">
    <property type="entry name" value="GK_N_sf"/>
</dbReference>
<organism evidence="3">
    <name type="scientific">uncultured bacterium HF186_25m_30B18</name>
    <dbReference type="NCBI Taxonomy" id="662885"/>
    <lineage>
        <taxon>Bacteria</taxon>
        <taxon>environmental samples</taxon>
    </lineage>
</organism>
<name>C7FPB4_9BACT</name>
<protein>
    <submittedName>
        <fullName evidence="3">Putative glycerate kinase</fullName>
    </submittedName>
</protein>
<keyword evidence="3" id="KW-0808">Transferase</keyword>
<proteinExistence type="predicted"/>
<dbReference type="Pfam" id="PF05161">
    <property type="entry name" value="MOFRL"/>
    <property type="match status" value="1"/>
</dbReference>
<evidence type="ECO:0000313" key="3">
    <source>
        <dbReference type="EMBL" id="ACU26417.1"/>
    </source>
</evidence>
<dbReference type="EMBL" id="GQ412706">
    <property type="protein sequence ID" value="ACU26417.1"/>
    <property type="molecule type" value="Genomic_DNA"/>
</dbReference>
<dbReference type="Gene3D" id="3.40.1480.10">
    <property type="entry name" value="MOFRL domain"/>
    <property type="match status" value="1"/>
</dbReference>
<reference evidence="3" key="1">
    <citation type="journal article" date="2009" name="Environ. Microbiol. Rep.">
        <title>Characterization of canthaxanthin biosynthesis genes from an uncultured marine bacterium.</title>
        <authorList>
            <person name="Maresca J.A."/>
            <person name="Braff J.C."/>
            <person name="Delong E.F."/>
        </authorList>
    </citation>
    <scope>NUCLEOTIDE SEQUENCE</scope>
</reference>
<feature type="domain" description="MOFRL" evidence="1">
    <location>
        <begin position="304"/>
        <end position="407"/>
    </location>
</feature>
<dbReference type="InterPro" id="IPR039760">
    <property type="entry name" value="MOFRL_protein"/>
</dbReference>
<dbReference type="PANTHER" id="PTHR12227">
    <property type="entry name" value="GLYCERATE KINASE"/>
    <property type="match status" value="1"/>
</dbReference>
<accession>C7FPB4</accession>
<dbReference type="Pfam" id="PF13660">
    <property type="entry name" value="DUF4147"/>
    <property type="match status" value="1"/>
</dbReference>
<dbReference type="SUPFAM" id="SSF82544">
    <property type="entry name" value="GckA/TtuD-like"/>
    <property type="match status" value="1"/>
</dbReference>
<dbReference type="AlphaFoldDB" id="C7FPB4"/>
<sequence length="415" mass="42902">MSEGTAALRADARAIYDAAVDAVEPAKAVRAALERRPLEGDPYVVAIGKAASAMAGAARDRGARRGLIVTNMANARPRAGFRVLVGDHPEPGSGSIAGGDAVEQAFQEHEELLVLVSGGASAMVCAPALGLELHDIVNATQLLMRRGADIEELNTVRRHLSRIKGGQALQEGQGVRALLLSDVLGNAPEAIGSGIAAPDPTTYRDALRVLERHGLLGAVTQAVRNHLELGDAGAFPDTPDARDPRIAGLDMTIVAGIDQALEGARACAEALGYRVILLSPYLEGEAREAARWIADQAAPQGRIALIAGGETTVTITGRGRGGRSQELALAFAQLRRAEPSGRPWALLSAGTDGRDGPTDAAGAIIDAERVTGLDAIDQALADNNSHPALDAVGALIRTGPSGTNVGDIVTLLYGE</sequence>
<dbReference type="InterPro" id="IPR037035">
    <property type="entry name" value="GK-like_C_sf"/>
</dbReference>